<organism evidence="7">
    <name type="scientific">marine metagenome</name>
    <dbReference type="NCBI Taxonomy" id="408172"/>
    <lineage>
        <taxon>unclassified sequences</taxon>
        <taxon>metagenomes</taxon>
        <taxon>ecological metagenomes</taxon>
    </lineage>
</organism>
<comment type="similarity">
    <text evidence="2">Belongs to the glycosyltransferase 2 family.</text>
</comment>
<name>A0A382DAQ6_9ZZZZ</name>
<evidence type="ECO:0000256" key="2">
    <source>
        <dbReference type="ARBA" id="ARBA00006739"/>
    </source>
</evidence>
<accession>A0A382DAQ6</accession>
<dbReference type="PANTHER" id="PTHR48090">
    <property type="entry name" value="UNDECAPRENYL-PHOSPHATE 4-DEOXY-4-FORMAMIDO-L-ARABINOSE TRANSFERASE-RELATED"/>
    <property type="match status" value="1"/>
</dbReference>
<dbReference type="Gene3D" id="3.90.550.10">
    <property type="entry name" value="Spore Coat Polysaccharide Biosynthesis Protein SpsA, Chain A"/>
    <property type="match status" value="1"/>
</dbReference>
<dbReference type="PANTHER" id="PTHR48090:SF10">
    <property type="entry name" value="GLUCOSYL-3-PHOSPHOGLYCERATE SYNTHASE"/>
    <property type="match status" value="1"/>
</dbReference>
<feature type="non-terminal residue" evidence="7">
    <location>
        <position position="73"/>
    </location>
</feature>
<dbReference type="SUPFAM" id="SSF53448">
    <property type="entry name" value="Nucleotide-diphospho-sugar transferases"/>
    <property type="match status" value="1"/>
</dbReference>
<evidence type="ECO:0000256" key="3">
    <source>
        <dbReference type="ARBA" id="ARBA00022676"/>
    </source>
</evidence>
<dbReference type="Pfam" id="PF00535">
    <property type="entry name" value="Glycos_transf_2"/>
    <property type="match status" value="1"/>
</dbReference>
<reference evidence="7" key="1">
    <citation type="submission" date="2018-05" db="EMBL/GenBank/DDBJ databases">
        <authorList>
            <person name="Lanie J.A."/>
            <person name="Ng W.-L."/>
            <person name="Kazmierczak K.M."/>
            <person name="Andrzejewski T.M."/>
            <person name="Davidsen T.M."/>
            <person name="Wayne K.J."/>
            <person name="Tettelin H."/>
            <person name="Glass J.I."/>
            <person name="Rusch D."/>
            <person name="Podicherti R."/>
            <person name="Tsui H.-C.T."/>
            <person name="Winkler M.E."/>
        </authorList>
    </citation>
    <scope>NUCLEOTIDE SEQUENCE</scope>
</reference>
<comment type="cofactor">
    <cofactor evidence="1">
        <name>Mg(2+)</name>
        <dbReference type="ChEBI" id="CHEBI:18420"/>
    </cofactor>
</comment>
<dbReference type="GO" id="GO:0016757">
    <property type="term" value="F:glycosyltransferase activity"/>
    <property type="evidence" value="ECO:0007669"/>
    <property type="project" value="UniProtKB-KW"/>
</dbReference>
<keyword evidence="5" id="KW-0460">Magnesium</keyword>
<dbReference type="InterPro" id="IPR001173">
    <property type="entry name" value="Glyco_trans_2-like"/>
</dbReference>
<evidence type="ECO:0000256" key="5">
    <source>
        <dbReference type="ARBA" id="ARBA00022842"/>
    </source>
</evidence>
<dbReference type="InterPro" id="IPR050256">
    <property type="entry name" value="Glycosyltransferase_2"/>
</dbReference>
<evidence type="ECO:0000259" key="6">
    <source>
        <dbReference type="Pfam" id="PF00535"/>
    </source>
</evidence>
<feature type="domain" description="Glycosyltransferase 2-like" evidence="6">
    <location>
        <begin position="8"/>
        <end position="58"/>
    </location>
</feature>
<keyword evidence="4" id="KW-0808">Transferase</keyword>
<evidence type="ECO:0000313" key="7">
    <source>
        <dbReference type="EMBL" id="SVB35229.1"/>
    </source>
</evidence>
<dbReference type="EMBL" id="UINC01038344">
    <property type="protein sequence ID" value="SVB35229.1"/>
    <property type="molecule type" value="Genomic_DNA"/>
</dbReference>
<gene>
    <name evidence="7" type="ORF">METZ01_LOCUS188083</name>
</gene>
<evidence type="ECO:0000256" key="4">
    <source>
        <dbReference type="ARBA" id="ARBA00022679"/>
    </source>
</evidence>
<evidence type="ECO:0000256" key="1">
    <source>
        <dbReference type="ARBA" id="ARBA00001946"/>
    </source>
</evidence>
<dbReference type="InterPro" id="IPR029044">
    <property type="entry name" value="Nucleotide-diphossugar_trans"/>
</dbReference>
<protein>
    <recommendedName>
        <fullName evidence="6">Glycosyltransferase 2-like domain-containing protein</fullName>
    </recommendedName>
</protein>
<sequence length="73" mass="8256">MNSDPKVSIIIRTLNEAAYLPGLFQMIRKQSYTNYEIVVVDSGSFDGTWDIAKQYSDKTLSIEKDDFTFGVAI</sequence>
<dbReference type="AlphaFoldDB" id="A0A382DAQ6"/>
<keyword evidence="3" id="KW-0328">Glycosyltransferase</keyword>
<proteinExistence type="inferred from homology"/>